<dbReference type="EMBL" id="LAZR01024047">
    <property type="protein sequence ID" value="KKL76434.1"/>
    <property type="molecule type" value="Genomic_DNA"/>
</dbReference>
<feature type="non-terminal residue" evidence="1">
    <location>
        <position position="1"/>
    </location>
</feature>
<proteinExistence type="predicted"/>
<organism evidence="1">
    <name type="scientific">marine sediment metagenome</name>
    <dbReference type="NCBI Taxonomy" id="412755"/>
    <lineage>
        <taxon>unclassified sequences</taxon>
        <taxon>metagenomes</taxon>
        <taxon>ecological metagenomes</taxon>
    </lineage>
</organism>
<accession>A0A0F9EQW0</accession>
<comment type="caution">
    <text evidence="1">The sequence shown here is derived from an EMBL/GenBank/DDBJ whole genome shotgun (WGS) entry which is preliminary data.</text>
</comment>
<protein>
    <submittedName>
        <fullName evidence="1">Uncharacterized protein</fullName>
    </submittedName>
</protein>
<dbReference type="AlphaFoldDB" id="A0A0F9EQW0"/>
<evidence type="ECO:0000313" key="1">
    <source>
        <dbReference type="EMBL" id="KKL76434.1"/>
    </source>
</evidence>
<reference evidence="1" key="1">
    <citation type="journal article" date="2015" name="Nature">
        <title>Complex archaea that bridge the gap between prokaryotes and eukaryotes.</title>
        <authorList>
            <person name="Spang A."/>
            <person name="Saw J.H."/>
            <person name="Jorgensen S.L."/>
            <person name="Zaremba-Niedzwiedzka K."/>
            <person name="Martijn J."/>
            <person name="Lind A.E."/>
            <person name="van Eijk R."/>
            <person name="Schleper C."/>
            <person name="Guy L."/>
            <person name="Ettema T.J."/>
        </authorList>
    </citation>
    <scope>NUCLEOTIDE SEQUENCE</scope>
</reference>
<sequence length="82" mass="9724">PIDPIPEHQFYFGLGYILRLTLNNRKVVRFLRDSKFKINVNIDILKGILEEAGEPISTRPIIKEEEKKKMYDDFLKDDFLDI</sequence>
<name>A0A0F9EQW0_9ZZZZ</name>
<gene>
    <name evidence="1" type="ORF">LCGC14_2044950</name>
</gene>